<organism evidence="2 3">
    <name type="scientific">Mucuna pruriens</name>
    <name type="common">Velvet bean</name>
    <name type="synonym">Dolichos pruriens</name>
    <dbReference type="NCBI Taxonomy" id="157652"/>
    <lineage>
        <taxon>Eukaryota</taxon>
        <taxon>Viridiplantae</taxon>
        <taxon>Streptophyta</taxon>
        <taxon>Embryophyta</taxon>
        <taxon>Tracheophyta</taxon>
        <taxon>Spermatophyta</taxon>
        <taxon>Magnoliopsida</taxon>
        <taxon>eudicotyledons</taxon>
        <taxon>Gunneridae</taxon>
        <taxon>Pentapetalae</taxon>
        <taxon>rosids</taxon>
        <taxon>fabids</taxon>
        <taxon>Fabales</taxon>
        <taxon>Fabaceae</taxon>
        <taxon>Papilionoideae</taxon>
        <taxon>50 kb inversion clade</taxon>
        <taxon>NPAAA clade</taxon>
        <taxon>indigoferoid/millettioid clade</taxon>
        <taxon>Phaseoleae</taxon>
        <taxon>Mucuna</taxon>
    </lineage>
</organism>
<protein>
    <submittedName>
        <fullName evidence="2">Uncharacterized protein</fullName>
    </submittedName>
</protein>
<proteinExistence type="predicted"/>
<sequence>MGSNHIRIDHLIISNMKDNHFGQVRIKGLMQHKDLDLHQMCLKDQQYLSNSSSNKECTSRQFSISRGPDEVTCSHRPDPATFPHNNSESERERECSHVEKWKRIISTSTVAAEINRSRLRTRCQLIGAATRENCPIVVSSLDRLGKEIKF</sequence>
<feature type="compositionally biased region" description="Basic and acidic residues" evidence="1">
    <location>
        <begin position="67"/>
        <end position="78"/>
    </location>
</feature>
<accession>A0A371HLT7</accession>
<dbReference type="Proteomes" id="UP000257109">
    <property type="component" value="Unassembled WGS sequence"/>
</dbReference>
<feature type="region of interest" description="Disordered" evidence="1">
    <location>
        <begin position="59"/>
        <end position="93"/>
    </location>
</feature>
<evidence type="ECO:0000313" key="3">
    <source>
        <dbReference type="Proteomes" id="UP000257109"/>
    </source>
</evidence>
<keyword evidence="3" id="KW-1185">Reference proteome</keyword>
<name>A0A371HLT7_MUCPR</name>
<feature type="non-terminal residue" evidence="2">
    <location>
        <position position="1"/>
    </location>
</feature>
<reference evidence="2" key="1">
    <citation type="submission" date="2018-05" db="EMBL/GenBank/DDBJ databases">
        <title>Draft genome of Mucuna pruriens seed.</title>
        <authorList>
            <person name="Nnadi N.E."/>
            <person name="Vos R."/>
            <person name="Hasami M.H."/>
            <person name="Devisetty U.K."/>
            <person name="Aguiy J.C."/>
        </authorList>
    </citation>
    <scope>NUCLEOTIDE SEQUENCE [LARGE SCALE GENOMIC DNA]</scope>
    <source>
        <strain evidence="2">JCA_2017</strain>
    </source>
</reference>
<evidence type="ECO:0000313" key="2">
    <source>
        <dbReference type="EMBL" id="RDY03767.1"/>
    </source>
</evidence>
<dbReference type="AlphaFoldDB" id="A0A371HLT7"/>
<gene>
    <name evidence="2" type="ORF">CR513_12609</name>
</gene>
<comment type="caution">
    <text evidence="2">The sequence shown here is derived from an EMBL/GenBank/DDBJ whole genome shotgun (WGS) entry which is preliminary data.</text>
</comment>
<dbReference type="EMBL" id="QJKJ01002215">
    <property type="protein sequence ID" value="RDY03767.1"/>
    <property type="molecule type" value="Genomic_DNA"/>
</dbReference>
<evidence type="ECO:0000256" key="1">
    <source>
        <dbReference type="SAM" id="MobiDB-lite"/>
    </source>
</evidence>